<sequence length="155" mass="17678">MAEYKPGHQALRKGRFSASNQIYLATATTYERKPIFKSWDSARLACACFENRSILKNSEILSWVLMPDHAHWLIQLGENADLSELIKKMKSASALLVNKSTSASGPLWDKGFHDRALRKEEDIVAAARYLVANPLRAGLVKRVEDYPYWNAIWLR</sequence>
<feature type="domain" description="Transposase IS200-like" evidence="1">
    <location>
        <begin position="18"/>
        <end position="133"/>
    </location>
</feature>
<organism evidence="2 3">
    <name type="scientific">Microbulbifer rhizosphaerae</name>
    <dbReference type="NCBI Taxonomy" id="1562603"/>
    <lineage>
        <taxon>Bacteria</taxon>
        <taxon>Pseudomonadati</taxon>
        <taxon>Pseudomonadota</taxon>
        <taxon>Gammaproteobacteria</taxon>
        <taxon>Cellvibrionales</taxon>
        <taxon>Microbulbiferaceae</taxon>
        <taxon>Microbulbifer</taxon>
    </lineage>
</organism>
<dbReference type="GO" id="GO:0006313">
    <property type="term" value="P:DNA transposition"/>
    <property type="evidence" value="ECO:0007669"/>
    <property type="project" value="InterPro"/>
</dbReference>
<dbReference type="SUPFAM" id="SSF143422">
    <property type="entry name" value="Transposase IS200-like"/>
    <property type="match status" value="1"/>
</dbReference>
<dbReference type="RefSeq" id="WP_183463253.1">
    <property type="nucleotide sequence ID" value="NZ_JACHWZ010000027.1"/>
</dbReference>
<dbReference type="InterPro" id="IPR002686">
    <property type="entry name" value="Transposase_17"/>
</dbReference>
<dbReference type="PANTHER" id="PTHR36966">
    <property type="entry name" value="REP-ASSOCIATED TYROSINE TRANSPOSASE"/>
    <property type="match status" value="1"/>
</dbReference>
<comment type="caution">
    <text evidence="2">The sequence shown here is derived from an EMBL/GenBank/DDBJ whole genome shotgun (WGS) entry which is preliminary data.</text>
</comment>
<dbReference type="InterPro" id="IPR036515">
    <property type="entry name" value="Transposase_17_sf"/>
</dbReference>
<dbReference type="EMBL" id="JACHWZ010000027">
    <property type="protein sequence ID" value="MBB3063245.1"/>
    <property type="molecule type" value="Genomic_DNA"/>
</dbReference>
<evidence type="ECO:0000259" key="1">
    <source>
        <dbReference type="SMART" id="SM01321"/>
    </source>
</evidence>
<dbReference type="SMART" id="SM01321">
    <property type="entry name" value="Y1_Tnp"/>
    <property type="match status" value="1"/>
</dbReference>
<dbReference type="Proteomes" id="UP000535937">
    <property type="component" value="Unassembled WGS sequence"/>
</dbReference>
<dbReference type="Pfam" id="PF01797">
    <property type="entry name" value="Y1_Tnp"/>
    <property type="match status" value="1"/>
</dbReference>
<dbReference type="GO" id="GO:0004803">
    <property type="term" value="F:transposase activity"/>
    <property type="evidence" value="ECO:0007669"/>
    <property type="project" value="InterPro"/>
</dbReference>
<evidence type="ECO:0000313" key="3">
    <source>
        <dbReference type="Proteomes" id="UP000535937"/>
    </source>
</evidence>
<gene>
    <name evidence="2" type="ORF">FHS09_004103</name>
</gene>
<dbReference type="Gene3D" id="3.30.70.1290">
    <property type="entry name" value="Transposase IS200-like"/>
    <property type="match status" value="1"/>
</dbReference>
<protein>
    <submittedName>
        <fullName evidence="2">REP element-mobilizing transposase RayT</fullName>
    </submittedName>
</protein>
<evidence type="ECO:0000313" key="2">
    <source>
        <dbReference type="EMBL" id="MBB3063245.1"/>
    </source>
</evidence>
<reference evidence="2 3" key="1">
    <citation type="submission" date="2020-08" db="EMBL/GenBank/DDBJ databases">
        <title>Genomic Encyclopedia of Type Strains, Phase III (KMG-III): the genomes of soil and plant-associated and newly described type strains.</title>
        <authorList>
            <person name="Whitman W."/>
        </authorList>
    </citation>
    <scope>NUCLEOTIDE SEQUENCE [LARGE SCALE GENOMIC DNA]</scope>
    <source>
        <strain evidence="2 3">CECT 8799</strain>
    </source>
</reference>
<name>A0A7W4WFF4_9GAMM</name>
<dbReference type="NCBIfam" id="NF047646">
    <property type="entry name" value="REP_Tyr_transpos"/>
    <property type="match status" value="1"/>
</dbReference>
<accession>A0A7W4WFF4</accession>
<dbReference type="GO" id="GO:0043565">
    <property type="term" value="F:sequence-specific DNA binding"/>
    <property type="evidence" value="ECO:0007669"/>
    <property type="project" value="TreeGrafter"/>
</dbReference>
<proteinExistence type="predicted"/>
<dbReference type="AlphaFoldDB" id="A0A7W4WFF4"/>
<keyword evidence="3" id="KW-1185">Reference proteome</keyword>
<dbReference type="PANTHER" id="PTHR36966:SF1">
    <property type="entry name" value="REP-ASSOCIATED TYROSINE TRANSPOSASE"/>
    <property type="match status" value="1"/>
</dbReference>
<dbReference type="InterPro" id="IPR052715">
    <property type="entry name" value="RAYT_transposase"/>
</dbReference>